<comment type="pathway">
    <text evidence="1">Secondary metabolite biosynthesis; terpenoid biosynthesis.</text>
</comment>
<evidence type="ECO:0000256" key="7">
    <source>
        <dbReference type="RuleBase" id="RU362057"/>
    </source>
</evidence>
<dbReference type="SUPFAM" id="SSF53756">
    <property type="entry name" value="UDP-Glycosyltransferase/glycogen phosphorylase"/>
    <property type="match status" value="1"/>
</dbReference>
<evidence type="ECO:0000313" key="9">
    <source>
        <dbReference type="EMBL" id="KZM93462.1"/>
    </source>
</evidence>
<evidence type="ECO:0000256" key="5">
    <source>
        <dbReference type="ARBA" id="ARBA00023229"/>
    </source>
</evidence>
<comment type="caution">
    <text evidence="9">The sequence shown here is derived from an EMBL/GenBank/DDBJ whole genome shotgun (WGS) entry which is preliminary data.</text>
</comment>
<dbReference type="AlphaFoldDB" id="A0A161ZYN8"/>
<dbReference type="UniPathway" id="UPA00213"/>
<gene>
    <name evidence="9" type="ORF">DCAR_016707</name>
</gene>
<dbReference type="GO" id="GO:0080044">
    <property type="term" value="F:quercetin 7-O-glucosyltransferase activity"/>
    <property type="evidence" value="ECO:0007669"/>
    <property type="project" value="TreeGrafter"/>
</dbReference>
<dbReference type="Pfam" id="PF00201">
    <property type="entry name" value="UDPGT"/>
    <property type="match status" value="1"/>
</dbReference>
<keyword evidence="5" id="KW-0414">Isoprene biosynthesis</keyword>
<comment type="similarity">
    <text evidence="2 6">Belongs to the UDP-glycosyltransferase family.</text>
</comment>
<dbReference type="KEGG" id="dcr:108220865"/>
<dbReference type="Pfam" id="PF26168">
    <property type="entry name" value="Glyco_transf_N"/>
    <property type="match status" value="1"/>
</dbReference>
<dbReference type="GO" id="GO:0016114">
    <property type="term" value="P:terpenoid biosynthetic process"/>
    <property type="evidence" value="ECO:0007669"/>
    <property type="project" value="UniProtKB-UniPathway"/>
</dbReference>
<evidence type="ECO:0000256" key="4">
    <source>
        <dbReference type="ARBA" id="ARBA00022679"/>
    </source>
</evidence>
<dbReference type="OMA" id="DENCIEW"/>
<dbReference type="InterPro" id="IPR035595">
    <property type="entry name" value="UDP_glycos_trans_CS"/>
</dbReference>
<dbReference type="EMBL" id="LNRQ01000005">
    <property type="protein sequence ID" value="KZM93462.1"/>
    <property type="molecule type" value="Genomic_DNA"/>
</dbReference>
<dbReference type="InterPro" id="IPR002213">
    <property type="entry name" value="UDP_glucos_trans"/>
</dbReference>
<dbReference type="PROSITE" id="PS00375">
    <property type="entry name" value="UDPGT"/>
    <property type="match status" value="1"/>
</dbReference>
<dbReference type="CDD" id="cd03784">
    <property type="entry name" value="GT1_Gtf-like"/>
    <property type="match status" value="1"/>
</dbReference>
<dbReference type="FunFam" id="3.40.50.2000:FF:000027">
    <property type="entry name" value="Glycosyltransferase"/>
    <property type="match status" value="1"/>
</dbReference>
<protein>
    <recommendedName>
        <fullName evidence="7">Glycosyltransferase</fullName>
        <ecNumber evidence="7">2.4.1.-</ecNumber>
    </recommendedName>
</protein>
<dbReference type="PANTHER" id="PTHR11926">
    <property type="entry name" value="GLUCOSYL/GLUCURONOSYL TRANSFERASES"/>
    <property type="match status" value="1"/>
</dbReference>
<keyword evidence="3 6" id="KW-0328">Glycosyltransferase</keyword>
<dbReference type="Gramene" id="KZM93462">
    <property type="protein sequence ID" value="KZM93462"/>
    <property type="gene ID" value="DCAR_016707"/>
</dbReference>
<evidence type="ECO:0000259" key="8">
    <source>
        <dbReference type="Pfam" id="PF26168"/>
    </source>
</evidence>
<proteinExistence type="inferred from homology"/>
<dbReference type="FunFam" id="3.40.50.2000:FF:000065">
    <property type="entry name" value="Glycosyltransferase"/>
    <property type="match status" value="1"/>
</dbReference>
<dbReference type="InterPro" id="IPR058980">
    <property type="entry name" value="Glyco_transf_N"/>
</dbReference>
<reference evidence="9" key="1">
    <citation type="journal article" date="2016" name="Nat. Genet.">
        <title>A high-quality carrot genome assembly provides new insights into carotenoid accumulation and asterid genome evolution.</title>
        <authorList>
            <person name="Iorizzo M."/>
            <person name="Ellison S."/>
            <person name="Senalik D."/>
            <person name="Zeng P."/>
            <person name="Satapoomin P."/>
            <person name="Huang J."/>
            <person name="Bowman M."/>
            <person name="Iovene M."/>
            <person name="Sanseverino W."/>
            <person name="Cavagnaro P."/>
            <person name="Yildiz M."/>
            <person name="Macko-Podgorni A."/>
            <person name="Moranska E."/>
            <person name="Grzebelus E."/>
            <person name="Grzebelus D."/>
            <person name="Ashrafi H."/>
            <person name="Zheng Z."/>
            <person name="Cheng S."/>
            <person name="Spooner D."/>
            <person name="Van Deynze A."/>
            <person name="Simon P."/>
        </authorList>
    </citation>
    <scope>NUCLEOTIDE SEQUENCE [LARGE SCALE GENOMIC DNA]</scope>
    <source>
        <tissue evidence="9">Leaf</tissue>
    </source>
</reference>
<sequence length="500" mass="56417">MMDNSGRQQRGGMPHVVCMPYPAQGHVAPMLNLAKLLHHKGFYITFVHTHFNYNRLLRSGALNSQFSSHSPTFRFETIPDGLPPPDNPDATQNIIELCVSTSIHCLAPFRDVVAKLNKLPDVPPVSCIISDAIMAFTLEVSQELRIPNVFFWTVNAFTLVCYLHYSAIRNLALQQHAASINSKNDYLDYMIDWLPGIGNVRLRDTPSMIWDPALPDYFVEFCIREISRTRKASAVILNTFDALESDIIYQISNMIDLHVYPIGPVHSLYKSVIPDDVETGSIQSNLWKEDSTCIEWLDSKQVGSVIYVNFGSITVMSPQHLEEFAWGLANSMHNFLWIIRPDLVMGDSPLLPPDFITQTKGRGLLASWCDQQQVLTHLSIGGFLTHCGWNSTLESLSAGVPMICWPFFADQLCVRHCVCRMWEVGVEVEEDVKRLGVEKLVRELMEGNGGKEMKKRALEWKNKCQRAIAGKCNGSSCLNLDRMVNEVILSQIDREKGSSR</sequence>
<dbReference type="Gene3D" id="3.40.50.2000">
    <property type="entry name" value="Glycogen Phosphorylase B"/>
    <property type="match status" value="2"/>
</dbReference>
<evidence type="ECO:0000256" key="1">
    <source>
        <dbReference type="ARBA" id="ARBA00004721"/>
    </source>
</evidence>
<evidence type="ECO:0000256" key="2">
    <source>
        <dbReference type="ARBA" id="ARBA00009995"/>
    </source>
</evidence>
<feature type="domain" description="Glycosyltransferase N-terminal" evidence="8">
    <location>
        <begin position="16"/>
        <end position="178"/>
    </location>
</feature>
<organism evidence="9">
    <name type="scientific">Daucus carota subsp. sativus</name>
    <name type="common">Carrot</name>
    <dbReference type="NCBI Taxonomy" id="79200"/>
    <lineage>
        <taxon>Eukaryota</taxon>
        <taxon>Viridiplantae</taxon>
        <taxon>Streptophyta</taxon>
        <taxon>Embryophyta</taxon>
        <taxon>Tracheophyta</taxon>
        <taxon>Spermatophyta</taxon>
        <taxon>Magnoliopsida</taxon>
        <taxon>eudicotyledons</taxon>
        <taxon>Gunneridae</taxon>
        <taxon>Pentapetalae</taxon>
        <taxon>asterids</taxon>
        <taxon>campanulids</taxon>
        <taxon>Apiales</taxon>
        <taxon>Apiaceae</taxon>
        <taxon>Apioideae</taxon>
        <taxon>Scandiceae</taxon>
        <taxon>Daucinae</taxon>
        <taxon>Daucus</taxon>
        <taxon>Daucus sect. Daucus</taxon>
    </lineage>
</organism>
<name>A0A161ZYN8_DAUCS</name>
<dbReference type="EC" id="2.4.1.-" evidence="7"/>
<accession>A0A161ZYN8</accession>
<dbReference type="OrthoDB" id="1676282at2759"/>
<evidence type="ECO:0000256" key="3">
    <source>
        <dbReference type="ARBA" id="ARBA00022676"/>
    </source>
</evidence>
<dbReference type="GO" id="GO:0080043">
    <property type="term" value="F:quercetin 3-O-glucosyltransferase activity"/>
    <property type="evidence" value="ECO:0007669"/>
    <property type="project" value="TreeGrafter"/>
</dbReference>
<dbReference type="PANTHER" id="PTHR11926:SF774">
    <property type="entry name" value="UDP-GLYCOSYLTRANSFERASE 85A1-RELATED"/>
    <property type="match status" value="1"/>
</dbReference>
<keyword evidence="4 6" id="KW-0808">Transferase</keyword>
<evidence type="ECO:0000256" key="6">
    <source>
        <dbReference type="RuleBase" id="RU003718"/>
    </source>
</evidence>